<evidence type="ECO:0000256" key="4">
    <source>
        <dbReference type="ARBA" id="ARBA00023125"/>
    </source>
</evidence>
<dbReference type="KEGG" id="ftj:FTUN_2445"/>
<dbReference type="Gene3D" id="1.10.1740.10">
    <property type="match status" value="1"/>
</dbReference>
<dbReference type="GO" id="GO:0003677">
    <property type="term" value="F:DNA binding"/>
    <property type="evidence" value="ECO:0007669"/>
    <property type="project" value="UniProtKB-KW"/>
</dbReference>
<protein>
    <recommendedName>
        <fullName evidence="6">RNA polymerase sigma-70 region 2 domain-containing protein</fullName>
    </recommendedName>
</protein>
<keyword evidence="8" id="KW-1185">Reference proteome</keyword>
<dbReference type="InterPro" id="IPR007627">
    <property type="entry name" value="RNA_pol_sigma70_r2"/>
</dbReference>
<keyword evidence="3" id="KW-0731">Sigma factor</keyword>
<proteinExistence type="inferred from homology"/>
<evidence type="ECO:0000256" key="5">
    <source>
        <dbReference type="ARBA" id="ARBA00023163"/>
    </source>
</evidence>
<evidence type="ECO:0000313" key="8">
    <source>
        <dbReference type="Proteomes" id="UP000503447"/>
    </source>
</evidence>
<dbReference type="AlphaFoldDB" id="A0A6M5YLE6"/>
<dbReference type="PANTHER" id="PTHR43133">
    <property type="entry name" value="RNA POLYMERASE ECF-TYPE SIGMA FACTO"/>
    <property type="match status" value="1"/>
</dbReference>
<organism evidence="7 8">
    <name type="scientific">Frigoriglobus tundricola</name>
    <dbReference type="NCBI Taxonomy" id="2774151"/>
    <lineage>
        <taxon>Bacteria</taxon>
        <taxon>Pseudomonadati</taxon>
        <taxon>Planctomycetota</taxon>
        <taxon>Planctomycetia</taxon>
        <taxon>Gemmatales</taxon>
        <taxon>Gemmataceae</taxon>
        <taxon>Frigoriglobus</taxon>
    </lineage>
</organism>
<evidence type="ECO:0000256" key="3">
    <source>
        <dbReference type="ARBA" id="ARBA00023082"/>
    </source>
</evidence>
<dbReference type="InterPro" id="IPR039425">
    <property type="entry name" value="RNA_pol_sigma-70-like"/>
</dbReference>
<dbReference type="Proteomes" id="UP000503447">
    <property type="component" value="Chromosome"/>
</dbReference>
<comment type="similarity">
    <text evidence="1">Belongs to the sigma-70 factor family. ECF subfamily.</text>
</comment>
<reference evidence="8" key="1">
    <citation type="submission" date="2020-05" db="EMBL/GenBank/DDBJ databases">
        <title>Frigoriglobus tundricola gen. nov., sp. nov., a psychrotolerant cellulolytic planctomycete of the family Gemmataceae with two divergent copies of 16S rRNA gene.</title>
        <authorList>
            <person name="Kulichevskaya I.S."/>
            <person name="Ivanova A.A."/>
            <person name="Naumoff D.G."/>
            <person name="Beletsky A.V."/>
            <person name="Rijpstra W.I.C."/>
            <person name="Sinninghe Damste J.S."/>
            <person name="Mardanov A.V."/>
            <person name="Ravin N.V."/>
            <person name="Dedysh S.N."/>
        </authorList>
    </citation>
    <scope>NUCLEOTIDE SEQUENCE [LARGE SCALE GENOMIC DNA]</scope>
    <source>
        <strain evidence="8">PL17</strain>
    </source>
</reference>
<evidence type="ECO:0000256" key="1">
    <source>
        <dbReference type="ARBA" id="ARBA00010641"/>
    </source>
</evidence>
<evidence type="ECO:0000256" key="2">
    <source>
        <dbReference type="ARBA" id="ARBA00023015"/>
    </source>
</evidence>
<evidence type="ECO:0000313" key="7">
    <source>
        <dbReference type="EMBL" id="QJW94919.1"/>
    </source>
</evidence>
<dbReference type="GO" id="GO:0016987">
    <property type="term" value="F:sigma factor activity"/>
    <property type="evidence" value="ECO:0007669"/>
    <property type="project" value="UniProtKB-KW"/>
</dbReference>
<keyword evidence="5" id="KW-0804">Transcription</keyword>
<accession>A0A6M5YLE6</accession>
<evidence type="ECO:0000259" key="6">
    <source>
        <dbReference type="Pfam" id="PF04542"/>
    </source>
</evidence>
<dbReference type="EMBL" id="CP053452">
    <property type="protein sequence ID" value="QJW94919.1"/>
    <property type="molecule type" value="Genomic_DNA"/>
</dbReference>
<feature type="domain" description="RNA polymerase sigma-70 region 2" evidence="6">
    <location>
        <begin position="29"/>
        <end position="95"/>
    </location>
</feature>
<name>A0A6M5YLE6_9BACT</name>
<dbReference type="GO" id="GO:0006352">
    <property type="term" value="P:DNA-templated transcription initiation"/>
    <property type="evidence" value="ECO:0007669"/>
    <property type="project" value="InterPro"/>
</dbReference>
<dbReference type="SUPFAM" id="SSF88659">
    <property type="entry name" value="Sigma3 and sigma4 domains of RNA polymerase sigma factors"/>
    <property type="match status" value="1"/>
</dbReference>
<keyword evidence="2" id="KW-0805">Transcription regulation</keyword>
<gene>
    <name evidence="7" type="ORF">FTUN_2445</name>
</gene>
<dbReference type="InterPro" id="IPR013325">
    <property type="entry name" value="RNA_pol_sigma_r2"/>
</dbReference>
<dbReference type="Pfam" id="PF04542">
    <property type="entry name" value="Sigma70_r2"/>
    <property type="match status" value="1"/>
</dbReference>
<sequence>MPMPSTHVSLLCDLREGARRDEIWAAFHTRYHGVILGWCVRRGLPRADAEDLTQDVLLKLFQVLPVHTHDPARGQFRGWLRTVVNNALADFWRRRPEYAAVGGTSFQTRAAGVAGPAAVELSTAIEDRARVTAAGIVERVRAKLKETTWQAFYQALIEQRSAAEVAEGLSLSVASVYKATYRVKQMLIEEYSHAHLAEAPDLVPRSGGASAVPV</sequence>
<dbReference type="PANTHER" id="PTHR43133:SF8">
    <property type="entry name" value="RNA POLYMERASE SIGMA FACTOR HI_1459-RELATED"/>
    <property type="match status" value="1"/>
</dbReference>
<dbReference type="SUPFAM" id="SSF88946">
    <property type="entry name" value="Sigma2 domain of RNA polymerase sigma factors"/>
    <property type="match status" value="1"/>
</dbReference>
<dbReference type="InterPro" id="IPR013324">
    <property type="entry name" value="RNA_pol_sigma_r3/r4-like"/>
</dbReference>
<keyword evidence="4" id="KW-0238">DNA-binding</keyword>